<feature type="modified residue" description="4-aspartylphosphate" evidence="1">
    <location>
        <position position="56"/>
    </location>
</feature>
<dbReference type="Proteomes" id="UP000218267">
    <property type="component" value="Chromosome"/>
</dbReference>
<dbReference type="GO" id="GO:0000156">
    <property type="term" value="F:phosphorelay response regulator activity"/>
    <property type="evidence" value="ECO:0007669"/>
    <property type="project" value="InterPro"/>
</dbReference>
<evidence type="ECO:0000313" key="4">
    <source>
        <dbReference type="EMBL" id="BAX79119.1"/>
    </source>
</evidence>
<dbReference type="Pfam" id="PF04397">
    <property type="entry name" value="LytTR"/>
    <property type="match status" value="1"/>
</dbReference>
<keyword evidence="5" id="KW-1185">Reference proteome</keyword>
<evidence type="ECO:0000259" key="3">
    <source>
        <dbReference type="PROSITE" id="PS50930"/>
    </source>
</evidence>
<reference evidence="4 5" key="1">
    <citation type="journal article" date="2018" name="Mar. Genomics">
        <title>Complete genome sequence of Marinifilaceae bacterium strain SPP2, isolated from the Antarctic marine sediment.</title>
        <authorList>
            <person name="Watanabe M."/>
            <person name="Kojima H."/>
            <person name="Fukui M."/>
        </authorList>
    </citation>
    <scope>NUCLEOTIDE SEQUENCE [LARGE SCALE GENOMIC DNA]</scope>
    <source>
        <strain evidence="4 5">SPP2</strain>
    </source>
</reference>
<evidence type="ECO:0000259" key="2">
    <source>
        <dbReference type="PROSITE" id="PS50110"/>
    </source>
</evidence>
<dbReference type="InterPro" id="IPR007492">
    <property type="entry name" value="LytTR_DNA-bd_dom"/>
</dbReference>
<dbReference type="SUPFAM" id="SSF52172">
    <property type="entry name" value="CheY-like"/>
    <property type="match status" value="1"/>
</dbReference>
<dbReference type="InterPro" id="IPR046947">
    <property type="entry name" value="LytR-like"/>
</dbReference>
<dbReference type="Gene3D" id="3.40.50.2300">
    <property type="match status" value="1"/>
</dbReference>
<sequence length="241" mass="28191">MNKITCIAIDDEPLALGLMVSYIIKTPYLELKGEFDNPIDAMEFLQENPVQLIFLDIQMPDFTGVEFARTLNEDCKVIFTTAYDKYAVEGFQLHALDYLLKPISYEVFLTSVKHAKQHFDLVKSVAPTNSTETDENYLFVKADYQIQRIEYDDILYAEGLKDYVKLHTLSSSKPIVFHATMKSLEEKLPTDRFMRIHRSYIVSLDKIKTIERDRILFGKERIPISKQYKEVFDEFIKKKFL</sequence>
<organism evidence="4 5">
    <name type="scientific">Labilibaculum antarcticum</name>
    <dbReference type="NCBI Taxonomy" id="1717717"/>
    <lineage>
        <taxon>Bacteria</taxon>
        <taxon>Pseudomonadati</taxon>
        <taxon>Bacteroidota</taxon>
        <taxon>Bacteroidia</taxon>
        <taxon>Marinilabiliales</taxon>
        <taxon>Marinifilaceae</taxon>
        <taxon>Labilibaculum</taxon>
    </lineage>
</organism>
<dbReference type="Gene3D" id="2.40.50.1020">
    <property type="entry name" value="LytTr DNA-binding domain"/>
    <property type="match status" value="1"/>
</dbReference>
<keyword evidence="1" id="KW-0597">Phosphoprotein</keyword>
<gene>
    <name evidence="4" type="ORF">ALGA_0730</name>
</gene>
<dbReference type="KEGG" id="mbas:ALGA_0730"/>
<dbReference type="SMART" id="SM00448">
    <property type="entry name" value="REC"/>
    <property type="match status" value="1"/>
</dbReference>
<dbReference type="PROSITE" id="PS50930">
    <property type="entry name" value="HTH_LYTTR"/>
    <property type="match status" value="1"/>
</dbReference>
<feature type="domain" description="HTH LytTR-type" evidence="3">
    <location>
        <begin position="138"/>
        <end position="238"/>
    </location>
</feature>
<dbReference type="OrthoDB" id="1490554at2"/>
<evidence type="ECO:0000313" key="5">
    <source>
        <dbReference type="Proteomes" id="UP000218267"/>
    </source>
</evidence>
<dbReference type="PANTHER" id="PTHR37299:SF1">
    <property type="entry name" value="STAGE 0 SPORULATION PROTEIN A HOMOLOG"/>
    <property type="match status" value="1"/>
</dbReference>
<dbReference type="GO" id="GO:0003677">
    <property type="term" value="F:DNA binding"/>
    <property type="evidence" value="ECO:0007669"/>
    <property type="project" value="UniProtKB-KW"/>
</dbReference>
<dbReference type="EMBL" id="AP018042">
    <property type="protein sequence ID" value="BAX79119.1"/>
    <property type="molecule type" value="Genomic_DNA"/>
</dbReference>
<dbReference type="PANTHER" id="PTHR37299">
    <property type="entry name" value="TRANSCRIPTIONAL REGULATOR-RELATED"/>
    <property type="match status" value="1"/>
</dbReference>
<name>A0A1Y1CFI8_9BACT</name>
<feature type="domain" description="Response regulatory" evidence="2">
    <location>
        <begin position="5"/>
        <end position="116"/>
    </location>
</feature>
<dbReference type="InterPro" id="IPR001789">
    <property type="entry name" value="Sig_transdc_resp-reg_receiver"/>
</dbReference>
<evidence type="ECO:0000256" key="1">
    <source>
        <dbReference type="PROSITE-ProRule" id="PRU00169"/>
    </source>
</evidence>
<dbReference type="SMART" id="SM00850">
    <property type="entry name" value="LytTR"/>
    <property type="match status" value="1"/>
</dbReference>
<keyword evidence="4" id="KW-0238">DNA-binding</keyword>
<dbReference type="InterPro" id="IPR011006">
    <property type="entry name" value="CheY-like_superfamily"/>
</dbReference>
<accession>A0A1Y1CFI8</accession>
<dbReference type="PROSITE" id="PS50110">
    <property type="entry name" value="RESPONSE_REGULATORY"/>
    <property type="match status" value="1"/>
</dbReference>
<dbReference type="AlphaFoldDB" id="A0A1Y1CFI8"/>
<dbReference type="Pfam" id="PF00072">
    <property type="entry name" value="Response_reg"/>
    <property type="match status" value="1"/>
</dbReference>
<reference evidence="5" key="2">
    <citation type="journal article" date="2020" name="Antonie Van Leeuwenhoek">
        <title>Labilibaculum antarcticum sp. nov., a novel facultative anaerobic, psychrotorelant bacterium isolated from marine sediment of Antarctica.</title>
        <authorList>
            <person name="Watanabe M."/>
            <person name="Kojima H."/>
            <person name="Fukui M."/>
        </authorList>
    </citation>
    <scope>NUCLEOTIDE SEQUENCE [LARGE SCALE GENOMIC DNA]</scope>
    <source>
        <strain evidence="5">SPP2</strain>
    </source>
</reference>
<proteinExistence type="predicted"/>
<protein>
    <submittedName>
        <fullName evidence="4">DNA-binding response regulator</fullName>
    </submittedName>
</protein>
<dbReference type="RefSeq" id="WP_096428051.1">
    <property type="nucleotide sequence ID" value="NZ_AP018042.1"/>
</dbReference>